<dbReference type="KEGG" id="gtt:GUITHDRAFT_67108"/>
<dbReference type="Pfam" id="PF07714">
    <property type="entry name" value="PK_Tyr_Ser-Thr"/>
    <property type="match status" value="1"/>
</dbReference>
<protein>
    <recommendedName>
        <fullName evidence="5">Protein kinase domain-containing protein</fullName>
    </recommendedName>
</protein>
<organism evidence="6">
    <name type="scientific">Guillardia theta (strain CCMP2712)</name>
    <name type="common">Cryptophyte</name>
    <dbReference type="NCBI Taxonomy" id="905079"/>
    <lineage>
        <taxon>Eukaryota</taxon>
        <taxon>Cryptophyceae</taxon>
        <taxon>Pyrenomonadales</taxon>
        <taxon>Geminigeraceae</taxon>
        <taxon>Guillardia</taxon>
    </lineage>
</organism>
<dbReference type="SMART" id="SM00220">
    <property type="entry name" value="S_TKc"/>
    <property type="match status" value="1"/>
</dbReference>
<dbReference type="InterPro" id="IPR000719">
    <property type="entry name" value="Prot_kinase_dom"/>
</dbReference>
<dbReference type="SUPFAM" id="SSF56112">
    <property type="entry name" value="Protein kinase-like (PK-like)"/>
    <property type="match status" value="1"/>
</dbReference>
<proteinExistence type="predicted"/>
<evidence type="ECO:0000256" key="3">
    <source>
        <dbReference type="ARBA" id="ARBA00022777"/>
    </source>
</evidence>
<dbReference type="PRINTS" id="PR00109">
    <property type="entry name" value="TYRKINASE"/>
</dbReference>
<accession>L1JQL4</accession>
<reference evidence="8" key="2">
    <citation type="submission" date="2012-11" db="EMBL/GenBank/DDBJ databases">
        <authorList>
            <person name="Kuo A."/>
            <person name="Curtis B.A."/>
            <person name="Tanifuji G."/>
            <person name="Burki F."/>
            <person name="Gruber A."/>
            <person name="Irimia M."/>
            <person name="Maruyama S."/>
            <person name="Arias M.C."/>
            <person name="Ball S.G."/>
            <person name="Gile G.H."/>
            <person name="Hirakawa Y."/>
            <person name="Hopkins J.F."/>
            <person name="Rensing S.A."/>
            <person name="Schmutz J."/>
            <person name="Symeonidi A."/>
            <person name="Elias M."/>
            <person name="Eveleigh R.J."/>
            <person name="Herman E.K."/>
            <person name="Klute M.J."/>
            <person name="Nakayama T."/>
            <person name="Obornik M."/>
            <person name="Reyes-Prieto A."/>
            <person name="Armbrust E.V."/>
            <person name="Aves S.J."/>
            <person name="Beiko R.G."/>
            <person name="Coutinho P."/>
            <person name="Dacks J.B."/>
            <person name="Durnford D.G."/>
            <person name="Fast N.M."/>
            <person name="Green B.R."/>
            <person name="Grisdale C."/>
            <person name="Hempe F."/>
            <person name="Henrissat B."/>
            <person name="Hoppner M.P."/>
            <person name="Ishida K.-I."/>
            <person name="Kim E."/>
            <person name="Koreny L."/>
            <person name="Kroth P.G."/>
            <person name="Liu Y."/>
            <person name="Malik S.-B."/>
            <person name="Maier U.G."/>
            <person name="McRose D."/>
            <person name="Mock T."/>
            <person name="Neilson J.A."/>
            <person name="Onodera N.T."/>
            <person name="Poole A.M."/>
            <person name="Pritham E.J."/>
            <person name="Richards T.A."/>
            <person name="Rocap G."/>
            <person name="Roy S.W."/>
            <person name="Sarai C."/>
            <person name="Schaack S."/>
            <person name="Shirato S."/>
            <person name="Slamovits C.H."/>
            <person name="Spencer D.F."/>
            <person name="Suzuki S."/>
            <person name="Worden A.Z."/>
            <person name="Zauner S."/>
            <person name="Barry K."/>
            <person name="Bell C."/>
            <person name="Bharti A.K."/>
            <person name="Crow J.A."/>
            <person name="Grimwood J."/>
            <person name="Kramer R."/>
            <person name="Lindquist E."/>
            <person name="Lucas S."/>
            <person name="Salamov A."/>
            <person name="McFadden G.I."/>
            <person name="Lane C.E."/>
            <person name="Keeling P.J."/>
            <person name="Gray M.W."/>
            <person name="Grigoriev I.V."/>
            <person name="Archibald J.M."/>
        </authorList>
    </citation>
    <scope>NUCLEOTIDE SEQUENCE</scope>
    <source>
        <strain evidence="8">CCMP2712</strain>
    </source>
</reference>
<reference evidence="7" key="3">
    <citation type="submission" date="2016-03" db="UniProtKB">
        <authorList>
            <consortium name="EnsemblProtists"/>
        </authorList>
    </citation>
    <scope>IDENTIFICATION</scope>
</reference>
<dbReference type="InterPro" id="IPR011009">
    <property type="entry name" value="Kinase-like_dom_sf"/>
</dbReference>
<dbReference type="InterPro" id="IPR001245">
    <property type="entry name" value="Ser-Thr/Tyr_kinase_cat_dom"/>
</dbReference>
<reference evidence="6 8" key="1">
    <citation type="journal article" date="2012" name="Nature">
        <title>Algal genomes reveal evolutionary mosaicism and the fate of nucleomorphs.</title>
        <authorList>
            <consortium name="DOE Joint Genome Institute"/>
            <person name="Curtis B.A."/>
            <person name="Tanifuji G."/>
            <person name="Burki F."/>
            <person name="Gruber A."/>
            <person name="Irimia M."/>
            <person name="Maruyama S."/>
            <person name="Arias M.C."/>
            <person name="Ball S.G."/>
            <person name="Gile G.H."/>
            <person name="Hirakawa Y."/>
            <person name="Hopkins J.F."/>
            <person name="Kuo A."/>
            <person name="Rensing S.A."/>
            <person name="Schmutz J."/>
            <person name="Symeonidi A."/>
            <person name="Elias M."/>
            <person name="Eveleigh R.J."/>
            <person name="Herman E.K."/>
            <person name="Klute M.J."/>
            <person name="Nakayama T."/>
            <person name="Obornik M."/>
            <person name="Reyes-Prieto A."/>
            <person name="Armbrust E.V."/>
            <person name="Aves S.J."/>
            <person name="Beiko R.G."/>
            <person name="Coutinho P."/>
            <person name="Dacks J.B."/>
            <person name="Durnford D.G."/>
            <person name="Fast N.M."/>
            <person name="Green B.R."/>
            <person name="Grisdale C.J."/>
            <person name="Hempel F."/>
            <person name="Henrissat B."/>
            <person name="Hoppner M.P."/>
            <person name="Ishida K."/>
            <person name="Kim E."/>
            <person name="Koreny L."/>
            <person name="Kroth P.G."/>
            <person name="Liu Y."/>
            <person name="Malik S.B."/>
            <person name="Maier U.G."/>
            <person name="McRose D."/>
            <person name="Mock T."/>
            <person name="Neilson J.A."/>
            <person name="Onodera N.T."/>
            <person name="Poole A.M."/>
            <person name="Pritham E.J."/>
            <person name="Richards T.A."/>
            <person name="Rocap G."/>
            <person name="Roy S.W."/>
            <person name="Sarai C."/>
            <person name="Schaack S."/>
            <person name="Shirato S."/>
            <person name="Slamovits C.H."/>
            <person name="Spencer D.F."/>
            <person name="Suzuki S."/>
            <person name="Worden A.Z."/>
            <person name="Zauner S."/>
            <person name="Barry K."/>
            <person name="Bell C."/>
            <person name="Bharti A.K."/>
            <person name="Crow J.A."/>
            <person name="Grimwood J."/>
            <person name="Kramer R."/>
            <person name="Lindquist E."/>
            <person name="Lucas S."/>
            <person name="Salamov A."/>
            <person name="McFadden G.I."/>
            <person name="Lane C.E."/>
            <person name="Keeling P.J."/>
            <person name="Gray M.W."/>
            <person name="Grigoriev I.V."/>
            <person name="Archibald J.M."/>
        </authorList>
    </citation>
    <scope>NUCLEOTIDE SEQUENCE</scope>
    <source>
        <strain evidence="6 8">CCMP2712</strain>
    </source>
</reference>
<dbReference type="PROSITE" id="PS00108">
    <property type="entry name" value="PROTEIN_KINASE_ST"/>
    <property type="match status" value="1"/>
</dbReference>
<feature type="domain" description="Protein kinase" evidence="5">
    <location>
        <begin position="1"/>
        <end position="215"/>
    </location>
</feature>
<dbReference type="Gene3D" id="1.10.510.10">
    <property type="entry name" value="Transferase(Phosphotransferase) domain 1"/>
    <property type="match status" value="1"/>
</dbReference>
<dbReference type="STRING" id="905079.L1JQL4"/>
<evidence type="ECO:0000313" key="7">
    <source>
        <dbReference type="EnsemblProtists" id="EKX50373"/>
    </source>
</evidence>
<evidence type="ECO:0000259" key="5">
    <source>
        <dbReference type="PROSITE" id="PS50011"/>
    </source>
</evidence>
<keyword evidence="1" id="KW-0808">Transferase</keyword>
<evidence type="ECO:0000313" key="8">
    <source>
        <dbReference type="Proteomes" id="UP000011087"/>
    </source>
</evidence>
<evidence type="ECO:0000313" key="6">
    <source>
        <dbReference type="EMBL" id="EKX50373.1"/>
    </source>
</evidence>
<dbReference type="EnsemblProtists" id="EKX50373">
    <property type="protein sequence ID" value="EKX50373"/>
    <property type="gene ID" value="GUITHDRAFT_67108"/>
</dbReference>
<dbReference type="OrthoDB" id="4062651at2759"/>
<dbReference type="GeneID" id="17306934"/>
<dbReference type="PROSITE" id="PS50011">
    <property type="entry name" value="PROTEIN_KINASE_DOM"/>
    <property type="match status" value="1"/>
</dbReference>
<dbReference type="RefSeq" id="XP_005837353.1">
    <property type="nucleotide sequence ID" value="XM_005837296.1"/>
</dbReference>
<dbReference type="PANTHER" id="PTHR44329">
    <property type="entry name" value="SERINE/THREONINE-PROTEIN KINASE TNNI3K-RELATED"/>
    <property type="match status" value="1"/>
</dbReference>
<sequence length="228" mass="25801">MQKLHHHNCHELIGSTIDPTNVVILTTLCENGSIFDFYSKQLLPSHRRFHPETSHRLALESARGLQYMHSLHPSMMHRDLKSLNVFLDKNMVAKIADFGMATEEVTSSIGLGTIQWMAPEVLWNLKGKKSQYDKRCDVFSFGVLMWEIFHCQIPYASTGKDSSALMQSILLEGLRLLPSELCCPPDISRLISSCMNFDANLRPSFDDIVKQLSAIEGISDHLKSLLLQ</sequence>
<evidence type="ECO:0000256" key="2">
    <source>
        <dbReference type="ARBA" id="ARBA00022741"/>
    </source>
</evidence>
<dbReference type="OMA" id="ERARTHC"/>
<dbReference type="EMBL" id="JH992979">
    <property type="protein sequence ID" value="EKX50373.1"/>
    <property type="molecule type" value="Genomic_DNA"/>
</dbReference>
<name>L1JQL4_GUITC</name>
<keyword evidence="2" id="KW-0547">Nucleotide-binding</keyword>
<dbReference type="Proteomes" id="UP000011087">
    <property type="component" value="Unassembled WGS sequence"/>
</dbReference>
<evidence type="ECO:0000256" key="4">
    <source>
        <dbReference type="ARBA" id="ARBA00022840"/>
    </source>
</evidence>
<dbReference type="AlphaFoldDB" id="L1JQL4"/>
<gene>
    <name evidence="6" type="ORF">GUITHDRAFT_67108</name>
</gene>
<dbReference type="PaxDb" id="55529-EKX50373"/>
<dbReference type="GO" id="GO:0004674">
    <property type="term" value="F:protein serine/threonine kinase activity"/>
    <property type="evidence" value="ECO:0007669"/>
    <property type="project" value="TreeGrafter"/>
</dbReference>
<dbReference type="HOGENOM" id="CLU_000288_7_35_1"/>
<dbReference type="PANTHER" id="PTHR44329:SF288">
    <property type="entry name" value="MITOGEN-ACTIVATED PROTEIN KINASE KINASE KINASE 20"/>
    <property type="match status" value="1"/>
</dbReference>
<dbReference type="InterPro" id="IPR008271">
    <property type="entry name" value="Ser/Thr_kinase_AS"/>
</dbReference>
<keyword evidence="4" id="KW-0067">ATP-binding</keyword>
<dbReference type="GO" id="GO:0005524">
    <property type="term" value="F:ATP binding"/>
    <property type="evidence" value="ECO:0007669"/>
    <property type="project" value="UniProtKB-KW"/>
</dbReference>
<dbReference type="InterPro" id="IPR051681">
    <property type="entry name" value="Ser/Thr_Kinases-Pseudokinases"/>
</dbReference>
<keyword evidence="8" id="KW-1185">Reference proteome</keyword>
<dbReference type="eggNOG" id="KOG0192">
    <property type="taxonomic scope" value="Eukaryota"/>
</dbReference>
<dbReference type="PIRSF" id="PIRSF000654">
    <property type="entry name" value="Integrin-linked_kinase"/>
    <property type="match status" value="1"/>
</dbReference>
<keyword evidence="3" id="KW-0418">Kinase</keyword>
<evidence type="ECO:0000256" key="1">
    <source>
        <dbReference type="ARBA" id="ARBA00022679"/>
    </source>
</evidence>